<dbReference type="GO" id="GO:0005351">
    <property type="term" value="F:carbohydrate:proton symporter activity"/>
    <property type="evidence" value="ECO:0007669"/>
    <property type="project" value="TreeGrafter"/>
</dbReference>
<feature type="transmembrane region" description="Helical" evidence="6">
    <location>
        <begin position="29"/>
        <end position="51"/>
    </location>
</feature>
<dbReference type="PANTHER" id="PTHR48022:SF41">
    <property type="entry name" value="MAJOR FACILITATOR SUPERFAMILY (MFS) PROFILE DOMAIN-CONTAINING PROTEIN"/>
    <property type="match status" value="1"/>
</dbReference>
<dbReference type="OMA" id="PYIYNPD"/>
<keyword evidence="3 6" id="KW-0812">Transmembrane</keyword>
<evidence type="ECO:0000256" key="6">
    <source>
        <dbReference type="SAM" id="Phobius"/>
    </source>
</evidence>
<sequence length="444" mass="48194">MRNYCHTSLITALCWKVFGITENGKYIVSAMWLSLWAASSPLGGVIGALIAGWGQDRFGRRKTFVIASIFQAATITICYLASQVSGYHAKNAVYFVGKTIHGTAVGVLIPCAQVYASEVLPVQLRGSIQSLLMPFKLLGQLVAAVVIRSEASNPNPNAYRIPIAMQWVFSIIPLGLCVVLPESPIWLMRKSRWEATEKAAARLDGQELKHEGTTYIDIFRGPENRRRTFIVAFAGMVPPLTGLPLLGHSSYFTQLLGVTAENATTVFIGGVVAGLIANFVAFYFLTRIGRRPLLITGMAVVGFFYLTTGIVAIWPGDPAAWYTAAAWTTITIIAGLSAWPACYAVAGETSSLMLRGKNSGVGWFANALATFNLALVYPYIYNPDVGNLGGKTSFVAAGLSLIGSLIAWFIVPEMKNRTPIEIDRMFGARLPTRKFRSYDPASSP</sequence>
<feature type="transmembrane region" description="Helical" evidence="6">
    <location>
        <begin position="159"/>
        <end position="180"/>
    </location>
</feature>
<gene>
    <name evidence="8" type="ORF">PV10_07746</name>
</gene>
<evidence type="ECO:0000256" key="4">
    <source>
        <dbReference type="ARBA" id="ARBA00022989"/>
    </source>
</evidence>
<evidence type="ECO:0000256" key="5">
    <source>
        <dbReference type="ARBA" id="ARBA00023136"/>
    </source>
</evidence>
<keyword evidence="9" id="KW-1185">Reference proteome</keyword>
<feature type="transmembrane region" description="Helical" evidence="6">
    <location>
        <begin position="63"/>
        <end position="82"/>
    </location>
</feature>
<dbReference type="Gene3D" id="1.20.1250.20">
    <property type="entry name" value="MFS general substrate transporter like domains"/>
    <property type="match status" value="1"/>
</dbReference>
<dbReference type="Pfam" id="PF00083">
    <property type="entry name" value="Sugar_tr"/>
    <property type="match status" value="1"/>
</dbReference>
<dbReference type="VEuPathDB" id="FungiDB:PV10_07746"/>
<feature type="transmembrane region" description="Helical" evidence="6">
    <location>
        <begin position="228"/>
        <end position="246"/>
    </location>
</feature>
<reference evidence="8 9" key="1">
    <citation type="submission" date="2015-01" db="EMBL/GenBank/DDBJ databases">
        <title>The Genome Sequence of Exophiala mesophila CBS40295.</title>
        <authorList>
            <consortium name="The Broad Institute Genomics Platform"/>
            <person name="Cuomo C."/>
            <person name="de Hoog S."/>
            <person name="Gorbushina A."/>
            <person name="Stielow B."/>
            <person name="Teixiera M."/>
            <person name="Abouelleil A."/>
            <person name="Chapman S.B."/>
            <person name="Priest M."/>
            <person name="Young S.K."/>
            <person name="Wortman J."/>
            <person name="Nusbaum C."/>
            <person name="Birren B."/>
        </authorList>
    </citation>
    <scope>NUCLEOTIDE SEQUENCE [LARGE SCALE GENOMIC DNA]</scope>
    <source>
        <strain evidence="8 9">CBS 40295</strain>
    </source>
</reference>
<evidence type="ECO:0000313" key="8">
    <source>
        <dbReference type="EMBL" id="KIV90439.1"/>
    </source>
</evidence>
<dbReference type="HOGENOM" id="CLU_001265_11_0_1"/>
<feature type="transmembrane region" description="Helical" evidence="6">
    <location>
        <begin position="293"/>
        <end position="314"/>
    </location>
</feature>
<dbReference type="Proteomes" id="UP000054302">
    <property type="component" value="Unassembled WGS sequence"/>
</dbReference>
<evidence type="ECO:0000256" key="3">
    <source>
        <dbReference type="ARBA" id="ARBA00022692"/>
    </source>
</evidence>
<name>A0A0D1Z8S4_EXOME</name>
<keyword evidence="5 6" id="KW-0472">Membrane</keyword>
<proteinExistence type="inferred from homology"/>
<feature type="transmembrane region" description="Helical" evidence="6">
    <location>
        <begin position="392"/>
        <end position="411"/>
    </location>
</feature>
<dbReference type="InterPro" id="IPR005828">
    <property type="entry name" value="MFS_sugar_transport-like"/>
</dbReference>
<dbReference type="EMBL" id="KN847524">
    <property type="protein sequence ID" value="KIV90439.1"/>
    <property type="molecule type" value="Genomic_DNA"/>
</dbReference>
<protein>
    <recommendedName>
        <fullName evidence="7">Major facilitator superfamily (MFS) profile domain-containing protein</fullName>
    </recommendedName>
</protein>
<evidence type="ECO:0000313" key="9">
    <source>
        <dbReference type="Proteomes" id="UP000054302"/>
    </source>
</evidence>
<dbReference type="GO" id="GO:0016020">
    <property type="term" value="C:membrane"/>
    <property type="evidence" value="ECO:0007669"/>
    <property type="project" value="UniProtKB-SubCell"/>
</dbReference>
<comment type="subcellular location">
    <subcellularLocation>
        <location evidence="1">Membrane</location>
        <topology evidence="1">Multi-pass membrane protein</topology>
    </subcellularLocation>
</comment>
<dbReference type="InterPro" id="IPR050360">
    <property type="entry name" value="MFS_Sugar_Transporters"/>
</dbReference>
<feature type="transmembrane region" description="Helical" evidence="6">
    <location>
        <begin position="94"/>
        <end position="116"/>
    </location>
</feature>
<feature type="transmembrane region" description="Helical" evidence="6">
    <location>
        <begin position="266"/>
        <end position="286"/>
    </location>
</feature>
<dbReference type="AlphaFoldDB" id="A0A0D1Z8S4"/>
<evidence type="ECO:0000256" key="2">
    <source>
        <dbReference type="ARBA" id="ARBA00010992"/>
    </source>
</evidence>
<dbReference type="PANTHER" id="PTHR48022">
    <property type="entry name" value="PLASTIDIC GLUCOSE TRANSPORTER 4"/>
    <property type="match status" value="1"/>
</dbReference>
<organism evidence="8 9">
    <name type="scientific">Exophiala mesophila</name>
    <name type="common">Black yeast-like fungus</name>
    <dbReference type="NCBI Taxonomy" id="212818"/>
    <lineage>
        <taxon>Eukaryota</taxon>
        <taxon>Fungi</taxon>
        <taxon>Dikarya</taxon>
        <taxon>Ascomycota</taxon>
        <taxon>Pezizomycotina</taxon>
        <taxon>Eurotiomycetes</taxon>
        <taxon>Chaetothyriomycetidae</taxon>
        <taxon>Chaetothyriales</taxon>
        <taxon>Herpotrichiellaceae</taxon>
        <taxon>Exophiala</taxon>
    </lineage>
</organism>
<comment type="similarity">
    <text evidence="2">Belongs to the major facilitator superfamily. Sugar transporter (TC 2.A.1.1) family.</text>
</comment>
<dbReference type="PROSITE" id="PS50850">
    <property type="entry name" value="MFS"/>
    <property type="match status" value="1"/>
</dbReference>
<feature type="transmembrane region" description="Helical" evidence="6">
    <location>
        <begin position="360"/>
        <end position="380"/>
    </location>
</feature>
<accession>A0A0D1Z8S4</accession>
<keyword evidence="4 6" id="KW-1133">Transmembrane helix</keyword>
<dbReference type="InterPro" id="IPR036259">
    <property type="entry name" value="MFS_trans_sf"/>
</dbReference>
<feature type="domain" description="Major facilitator superfamily (MFS) profile" evidence="7">
    <location>
        <begin position="1"/>
        <end position="415"/>
    </location>
</feature>
<dbReference type="STRING" id="212818.A0A0D1Z8S4"/>
<dbReference type="InterPro" id="IPR020846">
    <property type="entry name" value="MFS_dom"/>
</dbReference>
<evidence type="ECO:0000259" key="7">
    <source>
        <dbReference type="PROSITE" id="PS50850"/>
    </source>
</evidence>
<dbReference type="RefSeq" id="XP_016222013.1">
    <property type="nucleotide sequence ID" value="XM_016372681.1"/>
</dbReference>
<evidence type="ECO:0000256" key="1">
    <source>
        <dbReference type="ARBA" id="ARBA00004141"/>
    </source>
</evidence>
<dbReference type="GeneID" id="27325591"/>
<dbReference type="SUPFAM" id="SSF103473">
    <property type="entry name" value="MFS general substrate transporter"/>
    <property type="match status" value="1"/>
</dbReference>
<dbReference type="OrthoDB" id="6612291at2759"/>
<feature type="transmembrane region" description="Helical" evidence="6">
    <location>
        <begin position="320"/>
        <end position="339"/>
    </location>
</feature>